<reference evidence="7 8" key="1">
    <citation type="journal article" date="2011" name="Genome Biol.">
        <title>Comparative genome sequence analysis underscores mycoparasitism as the ancestral life style of Trichoderma.</title>
        <authorList>
            <person name="Kubicek C.P."/>
            <person name="Herrera-Estrella A."/>
            <person name="Seidl-Seiboth V."/>
            <person name="Martinez D.A."/>
            <person name="Druzhinina I.S."/>
            <person name="Thon M."/>
            <person name="Zeilinger S."/>
            <person name="Casas-Flores S."/>
            <person name="Horwitz B.A."/>
            <person name="Mukherjee P.K."/>
            <person name="Mukherjee M."/>
            <person name="Kredics L."/>
            <person name="Alcaraz L.D."/>
            <person name="Aerts A."/>
            <person name="Antal Z."/>
            <person name="Atanasova L."/>
            <person name="Cervantes-Badillo M.G."/>
            <person name="Challacombe J."/>
            <person name="Chertkov O."/>
            <person name="McCluskey K."/>
            <person name="Coulpier F."/>
            <person name="Deshpande N."/>
            <person name="von Doehren H."/>
            <person name="Ebbole D.J."/>
            <person name="Esquivel-Naranjo E.U."/>
            <person name="Fekete E."/>
            <person name="Flipphi M."/>
            <person name="Glaser F."/>
            <person name="Gomez-Rodriguez E.Y."/>
            <person name="Gruber S."/>
            <person name="Han C."/>
            <person name="Henrissat B."/>
            <person name="Hermosa R."/>
            <person name="Hernandez-Onate M."/>
            <person name="Karaffa L."/>
            <person name="Kosti I."/>
            <person name="Le Crom S."/>
            <person name="Lindquist E."/>
            <person name="Lucas S."/>
            <person name="Luebeck M."/>
            <person name="Luebeck P.S."/>
            <person name="Margeot A."/>
            <person name="Metz B."/>
            <person name="Misra M."/>
            <person name="Nevalainen H."/>
            <person name="Omann M."/>
            <person name="Packer N."/>
            <person name="Perrone G."/>
            <person name="Uresti-Rivera E.E."/>
            <person name="Salamov A."/>
            <person name="Schmoll M."/>
            <person name="Seiboth B."/>
            <person name="Shapiro H."/>
            <person name="Sukno S."/>
            <person name="Tamayo-Ramos J.A."/>
            <person name="Tisch D."/>
            <person name="Wiest A."/>
            <person name="Wilkinson H.H."/>
            <person name="Zhang M."/>
            <person name="Coutinho P.M."/>
            <person name="Kenerley C.M."/>
            <person name="Monte E."/>
            <person name="Baker S.E."/>
            <person name="Grigoriev I.V."/>
        </authorList>
    </citation>
    <scope>NUCLEOTIDE SEQUENCE [LARGE SCALE GENOMIC DNA]</scope>
    <source>
        <strain evidence="8">Gv29-8 / FGSC 10586</strain>
    </source>
</reference>
<dbReference type="SMART" id="SM00235">
    <property type="entry name" value="ZnMc"/>
    <property type="match status" value="1"/>
</dbReference>
<accession>G9N1Z4</accession>
<evidence type="ECO:0000256" key="4">
    <source>
        <dbReference type="ARBA" id="ARBA00022833"/>
    </source>
</evidence>
<feature type="region of interest" description="Disordered" evidence="5">
    <location>
        <begin position="42"/>
        <end position="71"/>
    </location>
</feature>
<sequence length="317" mass="35625">MSIASERLVIMKGTSIPASLVACNAIDGDNGTAAMLHESGCSSSEEMTSVSTPPTDRGDTSTDDGNIDDDASKDATRRILQELIHVQIATAIYNCITQGHGCTDIRLGWDNEIARWSCWSEVTYVICHETFPTFLLSLVEEAMRKAISMWKGIGVSFKQVQRNDQATFAVLYSDRKRRAYASAFFPNEQSRKLFIYESGLLKASYLANILAHEIGHILGLRHEYTDAYPDTDDEEKNYPSVCFGSKNDQSVMVPKNPEQLQVHEKDLEELRSFYSYDREEYKGLPIREIDPTLHACRFSNDSRASDATSKLSRRSSF</sequence>
<evidence type="ECO:0000256" key="5">
    <source>
        <dbReference type="SAM" id="MobiDB-lite"/>
    </source>
</evidence>
<dbReference type="InterPro" id="IPR006026">
    <property type="entry name" value="Peptidase_Metallo"/>
</dbReference>
<evidence type="ECO:0000256" key="1">
    <source>
        <dbReference type="ARBA" id="ARBA00022670"/>
    </source>
</evidence>
<dbReference type="eggNOG" id="ENOG502SRZ0">
    <property type="taxonomic scope" value="Eukaryota"/>
</dbReference>
<dbReference type="EMBL" id="ABDF02000084">
    <property type="protein sequence ID" value="EHK19111.1"/>
    <property type="molecule type" value="Genomic_DNA"/>
</dbReference>
<comment type="caution">
    <text evidence="7">The sequence shown here is derived from an EMBL/GenBank/DDBJ whole genome shotgun (WGS) entry which is preliminary data.</text>
</comment>
<dbReference type="STRING" id="413071.G9N1Z4"/>
<evidence type="ECO:0000256" key="2">
    <source>
        <dbReference type="ARBA" id="ARBA00022723"/>
    </source>
</evidence>
<feature type="domain" description="Peptidase metallopeptidase" evidence="6">
    <location>
        <begin position="112"/>
        <end position="259"/>
    </location>
</feature>
<protein>
    <recommendedName>
        <fullName evidence="6">Peptidase metallopeptidase domain-containing protein</fullName>
    </recommendedName>
</protein>
<dbReference type="GO" id="GO:0008270">
    <property type="term" value="F:zinc ion binding"/>
    <property type="evidence" value="ECO:0007669"/>
    <property type="project" value="InterPro"/>
</dbReference>
<dbReference type="AlphaFoldDB" id="G9N1Z4"/>
<dbReference type="GO" id="GO:0004222">
    <property type="term" value="F:metalloendopeptidase activity"/>
    <property type="evidence" value="ECO:0007669"/>
    <property type="project" value="InterPro"/>
</dbReference>
<evidence type="ECO:0000313" key="8">
    <source>
        <dbReference type="Proteomes" id="UP000007115"/>
    </source>
</evidence>
<name>G9N1Z4_HYPVG</name>
<dbReference type="InterPro" id="IPR024079">
    <property type="entry name" value="MetalloPept_cat_dom_sf"/>
</dbReference>
<dbReference type="VEuPathDB" id="FungiDB:TRIVIDRAFT_224981"/>
<dbReference type="Gene3D" id="3.40.390.10">
    <property type="entry name" value="Collagenase (Catalytic Domain)"/>
    <property type="match status" value="1"/>
</dbReference>
<dbReference type="InterPro" id="IPR001818">
    <property type="entry name" value="Pept_M10_metallopeptidase"/>
</dbReference>
<dbReference type="GO" id="GO:0031012">
    <property type="term" value="C:extracellular matrix"/>
    <property type="evidence" value="ECO:0007669"/>
    <property type="project" value="InterPro"/>
</dbReference>
<gene>
    <name evidence="7" type="ORF">TRIVIDRAFT_224981</name>
</gene>
<dbReference type="InParanoid" id="G9N1Z4"/>
<keyword evidence="1" id="KW-0645">Protease</keyword>
<evidence type="ECO:0000259" key="6">
    <source>
        <dbReference type="SMART" id="SM00235"/>
    </source>
</evidence>
<dbReference type="GO" id="GO:0006508">
    <property type="term" value="P:proteolysis"/>
    <property type="evidence" value="ECO:0007669"/>
    <property type="project" value="UniProtKB-KW"/>
</dbReference>
<dbReference type="Proteomes" id="UP000007115">
    <property type="component" value="Unassembled WGS sequence"/>
</dbReference>
<evidence type="ECO:0000313" key="7">
    <source>
        <dbReference type="EMBL" id="EHK19111.1"/>
    </source>
</evidence>
<keyword evidence="3" id="KW-0378">Hydrolase</keyword>
<dbReference type="GeneID" id="25791921"/>
<dbReference type="SUPFAM" id="SSF55486">
    <property type="entry name" value="Metalloproteases ('zincins'), catalytic domain"/>
    <property type="match status" value="1"/>
</dbReference>
<feature type="compositionally biased region" description="Polar residues" evidence="5">
    <location>
        <begin position="42"/>
        <end position="54"/>
    </location>
</feature>
<dbReference type="PROSITE" id="PS51257">
    <property type="entry name" value="PROKAR_LIPOPROTEIN"/>
    <property type="match status" value="1"/>
</dbReference>
<dbReference type="OrthoDB" id="406838at2759"/>
<dbReference type="HOGENOM" id="CLU_877339_0_0_1"/>
<dbReference type="RefSeq" id="XP_013953316.1">
    <property type="nucleotide sequence ID" value="XM_014097841.1"/>
</dbReference>
<keyword evidence="8" id="KW-1185">Reference proteome</keyword>
<dbReference type="Pfam" id="PF00413">
    <property type="entry name" value="Peptidase_M10"/>
    <property type="match status" value="1"/>
</dbReference>
<organism evidence="7 8">
    <name type="scientific">Hypocrea virens (strain Gv29-8 / FGSC 10586)</name>
    <name type="common">Gliocladium virens</name>
    <name type="synonym">Trichoderma virens</name>
    <dbReference type="NCBI Taxonomy" id="413071"/>
    <lineage>
        <taxon>Eukaryota</taxon>
        <taxon>Fungi</taxon>
        <taxon>Dikarya</taxon>
        <taxon>Ascomycota</taxon>
        <taxon>Pezizomycotina</taxon>
        <taxon>Sordariomycetes</taxon>
        <taxon>Hypocreomycetidae</taxon>
        <taxon>Hypocreales</taxon>
        <taxon>Hypocreaceae</taxon>
        <taxon>Trichoderma</taxon>
    </lineage>
</organism>
<keyword evidence="4" id="KW-0862">Zinc</keyword>
<evidence type="ECO:0000256" key="3">
    <source>
        <dbReference type="ARBA" id="ARBA00022801"/>
    </source>
</evidence>
<proteinExistence type="predicted"/>
<keyword evidence="2" id="KW-0479">Metal-binding</keyword>